<dbReference type="PRINTS" id="PR00019">
    <property type="entry name" value="LEURICHRPT"/>
</dbReference>
<keyword evidence="7" id="KW-1133">Transmembrane helix</keyword>
<dbReference type="Pfam" id="PF08263">
    <property type="entry name" value="LRRNT_2"/>
    <property type="match status" value="1"/>
</dbReference>
<gene>
    <name evidence="12" type="ORF">Acr_00g0069130</name>
</gene>
<proteinExistence type="inferred from homology"/>
<keyword evidence="4" id="KW-0812">Transmembrane</keyword>
<dbReference type="SUPFAM" id="SSF52058">
    <property type="entry name" value="L domain-like"/>
    <property type="match status" value="1"/>
</dbReference>
<name>A0A7J0DT06_9ERIC</name>
<dbReference type="Proteomes" id="UP000585474">
    <property type="component" value="Unassembled WGS sequence"/>
</dbReference>
<protein>
    <recommendedName>
        <fullName evidence="11">Leucine-rich repeat-containing N-terminal plant-type domain-containing protein</fullName>
    </recommendedName>
</protein>
<accession>A0A7J0DT06</accession>
<evidence type="ECO:0000256" key="1">
    <source>
        <dbReference type="ARBA" id="ARBA00004479"/>
    </source>
</evidence>
<feature type="domain" description="Leucine-rich repeat-containing N-terminal plant-type" evidence="11">
    <location>
        <begin position="36"/>
        <end position="73"/>
    </location>
</feature>
<dbReference type="Pfam" id="PF00560">
    <property type="entry name" value="LRR_1"/>
    <property type="match status" value="1"/>
</dbReference>
<dbReference type="EMBL" id="BJWL01000350">
    <property type="protein sequence ID" value="GFS40527.1"/>
    <property type="molecule type" value="Genomic_DNA"/>
</dbReference>
<dbReference type="InterPro" id="IPR013210">
    <property type="entry name" value="LRR_N_plant-typ"/>
</dbReference>
<feature type="signal peptide" evidence="10">
    <location>
        <begin position="1"/>
        <end position="20"/>
    </location>
</feature>
<evidence type="ECO:0000256" key="8">
    <source>
        <dbReference type="ARBA" id="ARBA00023136"/>
    </source>
</evidence>
<evidence type="ECO:0000256" key="4">
    <source>
        <dbReference type="ARBA" id="ARBA00022692"/>
    </source>
</evidence>
<keyword evidence="13" id="KW-1185">Reference proteome</keyword>
<dbReference type="OrthoDB" id="1739302at2759"/>
<organism evidence="12 13">
    <name type="scientific">Actinidia rufa</name>
    <dbReference type="NCBI Taxonomy" id="165716"/>
    <lineage>
        <taxon>Eukaryota</taxon>
        <taxon>Viridiplantae</taxon>
        <taxon>Streptophyta</taxon>
        <taxon>Embryophyta</taxon>
        <taxon>Tracheophyta</taxon>
        <taxon>Spermatophyta</taxon>
        <taxon>Magnoliopsida</taxon>
        <taxon>eudicotyledons</taxon>
        <taxon>Gunneridae</taxon>
        <taxon>Pentapetalae</taxon>
        <taxon>asterids</taxon>
        <taxon>Ericales</taxon>
        <taxon>Actinidiaceae</taxon>
        <taxon>Actinidia</taxon>
    </lineage>
</organism>
<dbReference type="InterPro" id="IPR001611">
    <property type="entry name" value="Leu-rich_rpt"/>
</dbReference>
<sequence length="234" mass="26076">MGSSTHALVLLFSLLFIVRHELICGSYTDSNISCIESEREALIKLREGLKDGANRLSSWFGKDCCTWKGVGCSRKTGHVVELDLRNPIALDRDRLSHDDNYAAIFRSQSLGEGPIPDSLARLSSLIVLNLSRNSFGTSMPQFLLNMSNLASMDLSYNIFNGSIPRWLGDQVSLSVLKLTSNDFQGPIPRELCNLTQLTELDLSYNRLEGELPNSMKNLCNLRFKGVKSCMESVH</sequence>
<feature type="chain" id="PRO_5029543942" description="Leucine-rich repeat-containing N-terminal plant-type domain-containing protein" evidence="10">
    <location>
        <begin position="21"/>
        <end position="234"/>
    </location>
</feature>
<evidence type="ECO:0000256" key="9">
    <source>
        <dbReference type="ARBA" id="ARBA00023180"/>
    </source>
</evidence>
<evidence type="ECO:0000256" key="7">
    <source>
        <dbReference type="ARBA" id="ARBA00022989"/>
    </source>
</evidence>
<dbReference type="AlphaFoldDB" id="A0A7J0DT06"/>
<dbReference type="InterPro" id="IPR046956">
    <property type="entry name" value="RLP23-like"/>
</dbReference>
<evidence type="ECO:0000259" key="11">
    <source>
        <dbReference type="Pfam" id="PF08263"/>
    </source>
</evidence>
<keyword evidence="6" id="KW-0677">Repeat</keyword>
<keyword evidence="5 10" id="KW-0732">Signal</keyword>
<evidence type="ECO:0000256" key="10">
    <source>
        <dbReference type="SAM" id="SignalP"/>
    </source>
</evidence>
<keyword evidence="9" id="KW-0325">Glycoprotein</keyword>
<dbReference type="Gene3D" id="3.80.10.10">
    <property type="entry name" value="Ribonuclease Inhibitor"/>
    <property type="match status" value="1"/>
</dbReference>
<evidence type="ECO:0000256" key="5">
    <source>
        <dbReference type="ARBA" id="ARBA00022729"/>
    </source>
</evidence>
<comment type="subcellular location">
    <subcellularLocation>
        <location evidence="1">Membrane</location>
        <topology evidence="1">Single-pass type I membrane protein</topology>
    </subcellularLocation>
</comment>
<dbReference type="Pfam" id="PF13855">
    <property type="entry name" value="LRR_8"/>
    <property type="match status" value="1"/>
</dbReference>
<evidence type="ECO:0000256" key="3">
    <source>
        <dbReference type="ARBA" id="ARBA00022614"/>
    </source>
</evidence>
<evidence type="ECO:0000313" key="13">
    <source>
        <dbReference type="Proteomes" id="UP000585474"/>
    </source>
</evidence>
<evidence type="ECO:0000313" key="12">
    <source>
        <dbReference type="EMBL" id="GFS40527.1"/>
    </source>
</evidence>
<dbReference type="PANTHER" id="PTHR48063">
    <property type="entry name" value="LRR RECEPTOR-LIKE KINASE"/>
    <property type="match status" value="1"/>
</dbReference>
<keyword evidence="3" id="KW-0433">Leucine-rich repeat</keyword>
<evidence type="ECO:0000256" key="2">
    <source>
        <dbReference type="ARBA" id="ARBA00009592"/>
    </source>
</evidence>
<comment type="caution">
    <text evidence="12">The sequence shown here is derived from an EMBL/GenBank/DDBJ whole genome shotgun (WGS) entry which is preliminary data.</text>
</comment>
<comment type="similarity">
    <text evidence="2">Belongs to the RLP family.</text>
</comment>
<reference evidence="13" key="1">
    <citation type="submission" date="2019-07" db="EMBL/GenBank/DDBJ databases">
        <title>De Novo Assembly of kiwifruit Actinidia rufa.</title>
        <authorList>
            <person name="Sugita-Konishi S."/>
            <person name="Sato K."/>
            <person name="Mori E."/>
            <person name="Abe Y."/>
            <person name="Kisaki G."/>
            <person name="Hamano K."/>
            <person name="Suezawa K."/>
            <person name="Otani M."/>
            <person name="Fukuda T."/>
            <person name="Manabe T."/>
            <person name="Gomi K."/>
            <person name="Tabuchi M."/>
            <person name="Akimitsu K."/>
            <person name="Kataoka I."/>
        </authorList>
    </citation>
    <scope>NUCLEOTIDE SEQUENCE [LARGE SCALE GENOMIC DNA]</scope>
    <source>
        <strain evidence="13">cv. Fuchu</strain>
    </source>
</reference>
<dbReference type="InterPro" id="IPR032675">
    <property type="entry name" value="LRR_dom_sf"/>
</dbReference>
<dbReference type="GO" id="GO:0016020">
    <property type="term" value="C:membrane"/>
    <property type="evidence" value="ECO:0007669"/>
    <property type="project" value="UniProtKB-SubCell"/>
</dbReference>
<keyword evidence="8" id="KW-0472">Membrane</keyword>
<evidence type="ECO:0000256" key="6">
    <source>
        <dbReference type="ARBA" id="ARBA00022737"/>
    </source>
</evidence>
<dbReference type="FunFam" id="3.80.10.10:FF:000275">
    <property type="entry name" value="Leucine-rich repeat receptor-like protein kinase"/>
    <property type="match status" value="1"/>
</dbReference>